<feature type="domain" description="Ig-like" evidence="14">
    <location>
        <begin position="290"/>
        <end position="377"/>
    </location>
</feature>
<dbReference type="PRINTS" id="PR01838">
    <property type="entry name" value="NCAMFAMILY"/>
</dbReference>
<evidence type="ECO:0000259" key="14">
    <source>
        <dbReference type="PROSITE" id="PS50835"/>
    </source>
</evidence>
<dbReference type="CTD" id="566122"/>
<dbReference type="FunFam" id="2.60.40.10:FF:000032">
    <property type="entry name" value="palladin isoform X1"/>
    <property type="match status" value="2"/>
</dbReference>
<dbReference type="Pfam" id="PF00041">
    <property type="entry name" value="fn3"/>
    <property type="match status" value="2"/>
</dbReference>
<dbReference type="InterPro" id="IPR036116">
    <property type="entry name" value="FN3_sf"/>
</dbReference>
<dbReference type="GO" id="GO:0043025">
    <property type="term" value="C:neuronal cell body"/>
    <property type="evidence" value="ECO:0007669"/>
    <property type="project" value="TreeGrafter"/>
</dbReference>
<dbReference type="InterPro" id="IPR003598">
    <property type="entry name" value="Ig_sub2"/>
</dbReference>
<keyword evidence="4" id="KW-0677">Repeat</keyword>
<evidence type="ECO:0000256" key="6">
    <source>
        <dbReference type="ARBA" id="ARBA00022989"/>
    </source>
</evidence>
<feature type="domain" description="Ig-like" evidence="14">
    <location>
        <begin position="199"/>
        <end position="283"/>
    </location>
</feature>
<dbReference type="Pfam" id="PF07679">
    <property type="entry name" value="I-set"/>
    <property type="match status" value="3"/>
</dbReference>
<keyword evidence="10" id="KW-0393">Immunoglobulin domain</keyword>
<feature type="signal peptide" evidence="13">
    <location>
        <begin position="1"/>
        <end position="17"/>
    </location>
</feature>
<dbReference type="Gene3D" id="2.60.40.10">
    <property type="entry name" value="Immunoglobulins"/>
    <property type="match status" value="6"/>
</dbReference>
<dbReference type="SMART" id="SM00060">
    <property type="entry name" value="FN3"/>
    <property type="match status" value="2"/>
</dbReference>
<feature type="domain" description="Ig-like" evidence="14">
    <location>
        <begin position="17"/>
        <end position="85"/>
    </location>
</feature>
<dbReference type="InterPro" id="IPR007110">
    <property type="entry name" value="Ig-like_dom"/>
</dbReference>
<dbReference type="Pfam" id="PF13927">
    <property type="entry name" value="Ig_3"/>
    <property type="match status" value="1"/>
</dbReference>
<dbReference type="GO" id="GO:0005886">
    <property type="term" value="C:plasma membrane"/>
    <property type="evidence" value="ECO:0007669"/>
    <property type="project" value="TreeGrafter"/>
</dbReference>
<dbReference type="InterPro" id="IPR013783">
    <property type="entry name" value="Ig-like_fold"/>
</dbReference>
<organism evidence="16 17">
    <name type="scientific">Hippocampus comes</name>
    <name type="common">Tiger tail seahorse</name>
    <dbReference type="NCBI Taxonomy" id="109280"/>
    <lineage>
        <taxon>Eukaryota</taxon>
        <taxon>Metazoa</taxon>
        <taxon>Chordata</taxon>
        <taxon>Craniata</taxon>
        <taxon>Vertebrata</taxon>
        <taxon>Euteleostomi</taxon>
        <taxon>Actinopterygii</taxon>
        <taxon>Neopterygii</taxon>
        <taxon>Teleostei</taxon>
        <taxon>Neoteleostei</taxon>
        <taxon>Acanthomorphata</taxon>
        <taxon>Syngnathiaria</taxon>
        <taxon>Syngnathiformes</taxon>
        <taxon>Syngnathoidei</taxon>
        <taxon>Syngnathidae</taxon>
        <taxon>Hippocampus</taxon>
    </lineage>
</organism>
<reference evidence="16" key="1">
    <citation type="submission" date="2025-08" db="UniProtKB">
        <authorList>
            <consortium name="Ensembl"/>
        </authorList>
    </citation>
    <scope>IDENTIFICATION</scope>
</reference>
<feature type="region of interest" description="Disordered" evidence="11">
    <location>
        <begin position="630"/>
        <end position="671"/>
    </location>
</feature>
<dbReference type="PANTHER" id="PTHR45080">
    <property type="entry name" value="CONTACTIN 5"/>
    <property type="match status" value="1"/>
</dbReference>
<keyword evidence="6 12" id="KW-1133">Transmembrane helix</keyword>
<dbReference type="GO" id="GO:0008046">
    <property type="term" value="F:axon guidance receptor activity"/>
    <property type="evidence" value="ECO:0007669"/>
    <property type="project" value="TreeGrafter"/>
</dbReference>
<evidence type="ECO:0000256" key="7">
    <source>
        <dbReference type="ARBA" id="ARBA00023136"/>
    </source>
</evidence>
<dbReference type="SUPFAM" id="SSF48726">
    <property type="entry name" value="Immunoglobulin"/>
    <property type="match status" value="4"/>
</dbReference>
<accession>A0A3Q2Z807</accession>
<dbReference type="CDD" id="cd00063">
    <property type="entry name" value="FN3"/>
    <property type="match status" value="2"/>
</dbReference>
<dbReference type="OrthoDB" id="504170at2759"/>
<dbReference type="InterPro" id="IPR036179">
    <property type="entry name" value="Ig-like_dom_sf"/>
</dbReference>
<dbReference type="InterPro" id="IPR003961">
    <property type="entry name" value="FN3_dom"/>
</dbReference>
<evidence type="ECO:0000313" key="17">
    <source>
        <dbReference type="Proteomes" id="UP000264820"/>
    </source>
</evidence>
<evidence type="ECO:0000256" key="2">
    <source>
        <dbReference type="ARBA" id="ARBA00022692"/>
    </source>
</evidence>
<dbReference type="PROSITE" id="PS50835">
    <property type="entry name" value="IG_LIKE"/>
    <property type="match status" value="4"/>
</dbReference>
<feature type="domain" description="Fibronectin type-III" evidence="15">
    <location>
        <begin position="476"/>
        <end position="574"/>
    </location>
</feature>
<dbReference type="SMART" id="SM00409">
    <property type="entry name" value="IG"/>
    <property type="match status" value="4"/>
</dbReference>
<dbReference type="SMART" id="SM00408">
    <property type="entry name" value="IGc2"/>
    <property type="match status" value="4"/>
</dbReference>
<evidence type="ECO:0000256" key="9">
    <source>
        <dbReference type="ARBA" id="ARBA00023180"/>
    </source>
</evidence>
<dbReference type="RefSeq" id="XP_019748568.1">
    <property type="nucleotide sequence ID" value="XM_019893009.1"/>
</dbReference>
<dbReference type="InterPro" id="IPR009138">
    <property type="entry name" value="Neural_cell_adh"/>
</dbReference>
<dbReference type="InterPro" id="IPR050958">
    <property type="entry name" value="Cell_Adh-Cytoskel_Orgn"/>
</dbReference>
<proteinExistence type="predicted"/>
<keyword evidence="7 12" id="KW-0472">Membrane</keyword>
<evidence type="ECO:0000259" key="15">
    <source>
        <dbReference type="PROSITE" id="PS50853"/>
    </source>
</evidence>
<dbReference type="GeneTree" id="ENSGT00940000166537"/>
<dbReference type="Ensembl" id="ENSHCOT00000001689.1">
    <property type="protein sequence ID" value="ENSHCOP00000022198.1"/>
    <property type="gene ID" value="ENSHCOG00000009688.1"/>
</dbReference>
<evidence type="ECO:0000313" key="16">
    <source>
        <dbReference type="Ensembl" id="ENSHCOP00000022198.1"/>
    </source>
</evidence>
<evidence type="ECO:0000256" key="8">
    <source>
        <dbReference type="ARBA" id="ARBA00023157"/>
    </source>
</evidence>
<keyword evidence="3 13" id="KW-0732">Signal</keyword>
<dbReference type="InterPro" id="IPR003599">
    <property type="entry name" value="Ig_sub"/>
</dbReference>
<evidence type="ECO:0000256" key="12">
    <source>
        <dbReference type="SAM" id="Phobius"/>
    </source>
</evidence>
<keyword evidence="5" id="KW-0130">Cell adhesion</keyword>
<evidence type="ECO:0000256" key="3">
    <source>
        <dbReference type="ARBA" id="ARBA00022729"/>
    </source>
</evidence>
<evidence type="ECO:0000256" key="1">
    <source>
        <dbReference type="ARBA" id="ARBA00004167"/>
    </source>
</evidence>
<comment type="subcellular location">
    <subcellularLocation>
        <location evidence="1">Membrane</location>
        <topology evidence="1">Single-pass membrane protein</topology>
    </subcellularLocation>
</comment>
<dbReference type="PROSITE" id="PS50853">
    <property type="entry name" value="FN3"/>
    <property type="match status" value="2"/>
</dbReference>
<name>A0A3Q2Z807_HIPCM</name>
<reference evidence="16" key="2">
    <citation type="submission" date="2025-09" db="UniProtKB">
        <authorList>
            <consortium name="Ensembl"/>
        </authorList>
    </citation>
    <scope>IDENTIFICATION</scope>
</reference>
<dbReference type="GO" id="GO:0007156">
    <property type="term" value="P:homophilic cell adhesion via plasma membrane adhesion molecules"/>
    <property type="evidence" value="ECO:0007669"/>
    <property type="project" value="TreeGrafter"/>
</dbReference>
<keyword evidence="2 12" id="KW-0812">Transmembrane</keyword>
<keyword evidence="8" id="KW-1015">Disulfide bond</keyword>
<feature type="domain" description="Ig-like" evidence="14">
    <location>
        <begin position="107"/>
        <end position="192"/>
    </location>
</feature>
<dbReference type="InterPro" id="IPR013098">
    <property type="entry name" value="Ig_I-set"/>
</dbReference>
<dbReference type="GeneID" id="109529635"/>
<evidence type="ECO:0000256" key="5">
    <source>
        <dbReference type="ARBA" id="ARBA00022889"/>
    </source>
</evidence>
<dbReference type="KEGG" id="hcq:109529635"/>
<sequence length="695" mass="75906">MKIALFLLLLVVHSTDAKMDIITSKQDIKVGEELLLFCKAGGEGHITWQRNGEDIDEELISTVDESSSKLVIKSASVEDAGRYTCLCEFDNGHMDDVQTQIYVYEGPSFENTPTYHEFLEGTDGAVPCRVSGQPAVEVRWTYSKEMPSRGKNVQQLPDNTLLIEKVKRQDAGMYVCQAQIRGRPVFQQLPISVVVNAPPTVHLKEEVKKVIAGPETNVSLLCLVDGQPKPNITWSMPALYDPRHHKFNSDRSQLIIRSVVRDDYGEYICTATNKIGESSATVMLHVFETPEVSLSVEQQNVSVGESVAVACNVSGLPQPDLHWLNKRNGQTLDSPSGRIRVEGGILMIDSVVPSDGGLYSCMAVGSIGNASRDVAIHTQPGPPPYLSVSPGPASVFFSLKTPPINGGTPITNFILQWRQNAAEKWQEVTVPASDTLAVTSLMPYTLYTVRLAALNAAGRGQFSDANSVRTLGIRGEPDSPVLSCDEMKVGGNSFFIPLKQTDHGGTPLLHYNLRYREDKDRAEWKKKQLSSNTDSITLIDLNFGADYQLEVTAINANGSSLPVTFNFTIAEKPVRSSMTKGSVAGIVMVIFLVIFLLVDATCCYRNRCGLLMSIAVKLFGQKVPGLKGFEEGEGGPNGEVKMNGVSTPRSDRRQMEVQTLPSKEGGTLTEVTCDKASLTKHEKIQPDRNVPAADA</sequence>
<keyword evidence="17" id="KW-1185">Reference proteome</keyword>
<feature type="transmembrane region" description="Helical" evidence="12">
    <location>
        <begin position="583"/>
        <end position="604"/>
    </location>
</feature>
<dbReference type="SUPFAM" id="SSF49265">
    <property type="entry name" value="Fibronectin type III"/>
    <property type="match status" value="1"/>
</dbReference>
<protein>
    <submittedName>
        <fullName evidence="16">Neural cell adhesion molecule 3</fullName>
    </submittedName>
</protein>
<dbReference type="PANTHER" id="PTHR45080:SF29">
    <property type="entry name" value="NEURAL CELL ADHESION MOLECULE 1-LIKE ISOFORM X1"/>
    <property type="match status" value="1"/>
</dbReference>
<dbReference type="AlphaFoldDB" id="A0A3Q2Z807"/>
<evidence type="ECO:0000256" key="10">
    <source>
        <dbReference type="ARBA" id="ARBA00023319"/>
    </source>
</evidence>
<evidence type="ECO:0000256" key="11">
    <source>
        <dbReference type="SAM" id="MobiDB-lite"/>
    </source>
</evidence>
<dbReference type="GO" id="GO:0050808">
    <property type="term" value="P:synapse organization"/>
    <property type="evidence" value="ECO:0007669"/>
    <property type="project" value="TreeGrafter"/>
</dbReference>
<evidence type="ECO:0000256" key="4">
    <source>
        <dbReference type="ARBA" id="ARBA00022737"/>
    </source>
</evidence>
<feature type="domain" description="Fibronectin type-III" evidence="15">
    <location>
        <begin position="379"/>
        <end position="473"/>
    </location>
</feature>
<dbReference type="STRING" id="109280.ENSHCOP00000022198"/>
<feature type="chain" id="PRO_5018748712" evidence="13">
    <location>
        <begin position="18"/>
        <end position="695"/>
    </location>
</feature>
<dbReference type="Proteomes" id="UP000264820">
    <property type="component" value="Unplaced"/>
</dbReference>
<dbReference type="GO" id="GO:0030424">
    <property type="term" value="C:axon"/>
    <property type="evidence" value="ECO:0007669"/>
    <property type="project" value="TreeGrafter"/>
</dbReference>
<evidence type="ECO:0000256" key="13">
    <source>
        <dbReference type="SAM" id="SignalP"/>
    </source>
</evidence>
<keyword evidence="9" id="KW-0325">Glycoprotein</keyword>
<dbReference type="OMA" id="SATFMLH"/>